<evidence type="ECO:0000313" key="1">
    <source>
        <dbReference type="EMBL" id="KAE8389932.1"/>
    </source>
</evidence>
<proteinExistence type="predicted"/>
<protein>
    <submittedName>
        <fullName evidence="1">Uncharacterized protein</fullName>
    </submittedName>
</protein>
<dbReference type="EMBL" id="ML735260">
    <property type="protein sequence ID" value="KAE8389932.1"/>
    <property type="molecule type" value="Genomic_DNA"/>
</dbReference>
<organism evidence="1">
    <name type="scientific">Petromyces alliaceus</name>
    <name type="common">Aspergillus alliaceus</name>
    <dbReference type="NCBI Taxonomy" id="209559"/>
    <lineage>
        <taxon>Eukaryota</taxon>
        <taxon>Fungi</taxon>
        <taxon>Dikarya</taxon>
        <taxon>Ascomycota</taxon>
        <taxon>Pezizomycotina</taxon>
        <taxon>Eurotiomycetes</taxon>
        <taxon>Eurotiomycetidae</taxon>
        <taxon>Eurotiales</taxon>
        <taxon>Aspergillaceae</taxon>
        <taxon>Aspergillus</taxon>
        <taxon>Aspergillus subgen. Circumdati</taxon>
    </lineage>
</organism>
<gene>
    <name evidence="1" type="ORF">BDV23DRAFT_156431</name>
</gene>
<dbReference type="PROSITE" id="PS51257">
    <property type="entry name" value="PROKAR_LIPOPROTEIN"/>
    <property type="match status" value="1"/>
</dbReference>
<dbReference type="AlphaFoldDB" id="A0A5N7C760"/>
<name>A0A5N7C760_PETAA</name>
<accession>A0A5N7C760</accession>
<sequence length="53" mass="5885">MRCLANNQRSFRIQAIGSSIGGCDSTLKPSIFYPTLNHARMLLTLAIIYLGRT</sequence>
<dbReference type="Proteomes" id="UP000326877">
    <property type="component" value="Unassembled WGS sequence"/>
</dbReference>
<reference evidence="1" key="1">
    <citation type="submission" date="2019-04" db="EMBL/GenBank/DDBJ databases">
        <title>Friends and foes A comparative genomics studyof 23 Aspergillus species from section Flavi.</title>
        <authorList>
            <consortium name="DOE Joint Genome Institute"/>
            <person name="Kjaerbolling I."/>
            <person name="Vesth T."/>
            <person name="Frisvad J.C."/>
            <person name="Nybo J.L."/>
            <person name="Theobald S."/>
            <person name="Kildgaard S."/>
            <person name="Isbrandt T."/>
            <person name="Kuo A."/>
            <person name="Sato A."/>
            <person name="Lyhne E.K."/>
            <person name="Kogle M.E."/>
            <person name="Wiebenga A."/>
            <person name="Kun R.S."/>
            <person name="Lubbers R.J."/>
            <person name="Makela M.R."/>
            <person name="Barry K."/>
            <person name="Chovatia M."/>
            <person name="Clum A."/>
            <person name="Daum C."/>
            <person name="Haridas S."/>
            <person name="He G."/>
            <person name="LaButti K."/>
            <person name="Lipzen A."/>
            <person name="Mondo S."/>
            <person name="Riley R."/>
            <person name="Salamov A."/>
            <person name="Simmons B.A."/>
            <person name="Magnuson J.K."/>
            <person name="Henrissat B."/>
            <person name="Mortensen U.H."/>
            <person name="Larsen T.O."/>
            <person name="Devries R.P."/>
            <person name="Grigoriev I.V."/>
            <person name="Machida M."/>
            <person name="Baker S.E."/>
            <person name="Andersen M.R."/>
        </authorList>
    </citation>
    <scope>NUCLEOTIDE SEQUENCE [LARGE SCALE GENOMIC DNA]</scope>
    <source>
        <strain evidence="1">IBT 14317</strain>
    </source>
</reference>